<dbReference type="InterPro" id="IPR015615">
    <property type="entry name" value="TGF-beta-rel"/>
</dbReference>
<evidence type="ECO:0000313" key="9">
    <source>
        <dbReference type="Proteomes" id="UP000289886"/>
    </source>
</evidence>
<dbReference type="PANTHER" id="PTHR11848">
    <property type="entry name" value="TGF-BETA FAMILY"/>
    <property type="match status" value="1"/>
</dbReference>
<evidence type="ECO:0000256" key="6">
    <source>
        <dbReference type="RuleBase" id="RU000354"/>
    </source>
</evidence>
<keyword evidence="5" id="KW-1015">Disulfide bond</keyword>
<evidence type="ECO:0000256" key="1">
    <source>
        <dbReference type="ARBA" id="ARBA00004613"/>
    </source>
</evidence>
<dbReference type="AlphaFoldDB" id="A0A444UG88"/>
<evidence type="ECO:0000256" key="3">
    <source>
        <dbReference type="ARBA" id="ARBA00022525"/>
    </source>
</evidence>
<sequence length="449" mass="50773">MGLGSTVLYIHSGILLFLYGPFLGTMGDEMNGYGDEQLSKAILEMLHINKLTVPHRTRPHPYMKLVYQFLDSSSTRDLTNSEGTLVQSFRSIQDPKYGTPGWIWFNVSCLKPSMKIAELVLLRKTLHPEPLTVSVAVHSIFMVGNSTVSESLDEKALTLDELPSSGYDIFNVSAVLGQRVDDMVGFQFRYTDESGSLVLHEALTRSLYCLNTSSQNEPLLVVYQFHQRNPNGTPRTPDRRQQQHCRITRRSRRQLLQEPAYKDTSSQECRLLQHYVNFHSIRLDRWILEPPGFNASFCKGFCYPTNPVANQGAEQGIHRTAGSASLYPTGIKARDKVYASVFGVEDKWTQGTILEKVRPVSYRVKLIDGRVICYHQDHLRKCHVQDVSPVERPEEDQVQGEEGYIVAPVRPEAQVEVLPPDLQPEPAVALAPELCRSLKAHRAPQRLDL</sequence>
<keyword evidence="9" id="KW-1185">Reference proteome</keyword>
<dbReference type="InterPro" id="IPR017948">
    <property type="entry name" value="TGFb_CS"/>
</dbReference>
<keyword evidence="3" id="KW-0964">Secreted</keyword>
<organism evidence="8 9">
    <name type="scientific">Acipenser ruthenus</name>
    <name type="common">Sterlet sturgeon</name>
    <dbReference type="NCBI Taxonomy" id="7906"/>
    <lineage>
        <taxon>Eukaryota</taxon>
        <taxon>Metazoa</taxon>
        <taxon>Chordata</taxon>
        <taxon>Craniata</taxon>
        <taxon>Vertebrata</taxon>
        <taxon>Euteleostomi</taxon>
        <taxon>Actinopterygii</taxon>
        <taxon>Chondrostei</taxon>
        <taxon>Acipenseriformes</taxon>
        <taxon>Acipenseridae</taxon>
        <taxon>Acipenser</taxon>
    </lineage>
</organism>
<proteinExistence type="inferred from homology"/>
<dbReference type="EMBL" id="SCEB01214621">
    <property type="protein sequence ID" value="RXM34203.1"/>
    <property type="molecule type" value="Genomic_DNA"/>
</dbReference>
<dbReference type="InterPro" id="IPR029034">
    <property type="entry name" value="Cystine-knot_cytokine"/>
</dbReference>
<comment type="similarity">
    <text evidence="2 6">Belongs to the TGF-beta family.</text>
</comment>
<reference evidence="8 9" key="1">
    <citation type="submission" date="2019-01" db="EMBL/GenBank/DDBJ databases">
        <title>Draft Genome and Complete Hox-Cluster Characterization of the Sterlet Sturgeon (Acipenser ruthenus).</title>
        <authorList>
            <person name="Wei Q."/>
        </authorList>
    </citation>
    <scope>NUCLEOTIDE SEQUENCE [LARGE SCALE GENOMIC DNA]</scope>
    <source>
        <strain evidence="8">WHYD16114868_AA</strain>
        <tissue evidence="8">Blood</tissue>
    </source>
</reference>
<dbReference type="PROSITE" id="PS51362">
    <property type="entry name" value="TGF_BETA_2"/>
    <property type="match status" value="1"/>
</dbReference>
<evidence type="ECO:0000313" key="8">
    <source>
        <dbReference type="EMBL" id="RXM34203.1"/>
    </source>
</evidence>
<dbReference type="InterPro" id="IPR001839">
    <property type="entry name" value="TGF-b_C"/>
</dbReference>
<comment type="subcellular location">
    <subcellularLocation>
        <location evidence="1">Secreted</location>
    </subcellularLocation>
</comment>
<dbReference type="Pfam" id="PF00019">
    <property type="entry name" value="TGF_beta"/>
    <property type="match status" value="1"/>
</dbReference>
<gene>
    <name evidence="8" type="ORF">EOD39_4923</name>
</gene>
<dbReference type="PROSITE" id="PS00250">
    <property type="entry name" value="TGF_BETA_1"/>
    <property type="match status" value="1"/>
</dbReference>
<dbReference type="GO" id="GO:0008083">
    <property type="term" value="F:growth factor activity"/>
    <property type="evidence" value="ECO:0007669"/>
    <property type="project" value="UniProtKB-KW"/>
</dbReference>
<evidence type="ECO:0000256" key="2">
    <source>
        <dbReference type="ARBA" id="ARBA00006656"/>
    </source>
</evidence>
<dbReference type="Gene3D" id="2.10.90.10">
    <property type="entry name" value="Cystine-knot cytokines"/>
    <property type="match status" value="1"/>
</dbReference>
<dbReference type="SUPFAM" id="SSF57501">
    <property type="entry name" value="Cystine-knot cytokines"/>
    <property type="match status" value="1"/>
</dbReference>
<dbReference type="GO" id="GO:0005125">
    <property type="term" value="F:cytokine activity"/>
    <property type="evidence" value="ECO:0007669"/>
    <property type="project" value="TreeGrafter"/>
</dbReference>
<protein>
    <recommendedName>
        <fullName evidence="7">TGF-beta family profile domain-containing protein</fullName>
    </recommendedName>
</protein>
<dbReference type="PANTHER" id="PTHR11848:SF243">
    <property type="entry name" value="GROWTH_DIFFERENTIATION FACTOR 6-A-LIKE"/>
    <property type="match status" value="1"/>
</dbReference>
<accession>A0A444UG88</accession>
<name>A0A444UG88_ACIRT</name>
<dbReference type="Proteomes" id="UP000289886">
    <property type="component" value="Unassembled WGS sequence"/>
</dbReference>
<comment type="caution">
    <text evidence="8">The sequence shown here is derived from an EMBL/GenBank/DDBJ whole genome shotgun (WGS) entry which is preliminary data.</text>
</comment>
<keyword evidence="4 6" id="KW-0339">Growth factor</keyword>
<dbReference type="GO" id="GO:0005615">
    <property type="term" value="C:extracellular space"/>
    <property type="evidence" value="ECO:0007669"/>
    <property type="project" value="TreeGrafter"/>
</dbReference>
<evidence type="ECO:0000259" key="7">
    <source>
        <dbReference type="PROSITE" id="PS51362"/>
    </source>
</evidence>
<feature type="domain" description="TGF-beta family profile" evidence="7">
    <location>
        <begin position="250"/>
        <end position="302"/>
    </location>
</feature>
<evidence type="ECO:0000256" key="5">
    <source>
        <dbReference type="ARBA" id="ARBA00023157"/>
    </source>
</evidence>
<evidence type="ECO:0000256" key="4">
    <source>
        <dbReference type="ARBA" id="ARBA00023030"/>
    </source>
</evidence>